<name>A0A699HB71_TANCI</name>
<dbReference type="GO" id="GO:0046872">
    <property type="term" value="F:metal ion binding"/>
    <property type="evidence" value="ECO:0007669"/>
    <property type="project" value="UniProtKB-KW"/>
</dbReference>
<keyword evidence="2" id="KW-0223">Dioxygenase</keyword>
<dbReference type="EMBL" id="BKCJ010132061">
    <property type="protein sequence ID" value="GEX81728.1"/>
    <property type="molecule type" value="Genomic_DNA"/>
</dbReference>
<comment type="caution">
    <text evidence="6">The sequence shown here is derived from an EMBL/GenBank/DDBJ whole genome shotgun (WGS) entry which is preliminary data.</text>
</comment>
<reference evidence="6" key="1">
    <citation type="journal article" date="2019" name="Sci. Rep.">
        <title>Draft genome of Tanacetum cinerariifolium, the natural source of mosquito coil.</title>
        <authorList>
            <person name="Yamashiro T."/>
            <person name="Shiraishi A."/>
            <person name="Satake H."/>
            <person name="Nakayama K."/>
        </authorList>
    </citation>
    <scope>NUCLEOTIDE SEQUENCE</scope>
</reference>
<evidence type="ECO:0000256" key="2">
    <source>
        <dbReference type="ARBA" id="ARBA00022964"/>
    </source>
</evidence>
<dbReference type="InterPro" id="IPR013819">
    <property type="entry name" value="LipOase_C"/>
</dbReference>
<dbReference type="GO" id="GO:0016702">
    <property type="term" value="F:oxidoreductase activity, acting on single donors with incorporation of molecular oxygen, incorporation of two atoms of oxygen"/>
    <property type="evidence" value="ECO:0007669"/>
    <property type="project" value="InterPro"/>
</dbReference>
<feature type="region of interest" description="Disordered" evidence="4">
    <location>
        <begin position="27"/>
        <end position="48"/>
    </location>
</feature>
<evidence type="ECO:0000256" key="3">
    <source>
        <dbReference type="ARBA" id="ARBA00023002"/>
    </source>
</evidence>
<dbReference type="InterPro" id="IPR000907">
    <property type="entry name" value="LipOase"/>
</dbReference>
<sequence>MSSDIGYHSGDECGIYKGLQAVPNTAGCDSRSRTRMNTTQKGFQRPSLDKKQNAPLIEGCDSTHGHEEWPQSRRLWNLNLGPPLENPVIPPLGHIFELLIENYPYASDEILIWEAVQNWIQTYVTRYSSLVCNDRELQAWYAEVINVGHANLRHENWWPTLANAEDLTAILTTIIWLASAHHAALNFGQYPYGGYIPNRPPRMLRLIHDENDPEYTNFPEDPQNYFLLALPSMLQSTKYMAVVDTLSTHLSDEEYISEIQQRDTCSGDNGGSVLRVRIRDSEDREGD</sequence>
<dbReference type="AlphaFoldDB" id="A0A699HB71"/>
<dbReference type="PROSITE" id="PS51393">
    <property type="entry name" value="LIPOXYGENASE_3"/>
    <property type="match status" value="1"/>
</dbReference>
<keyword evidence="3" id="KW-0560">Oxidoreductase</keyword>
<dbReference type="Pfam" id="PF00305">
    <property type="entry name" value="Lipoxygenase"/>
    <property type="match status" value="1"/>
</dbReference>
<dbReference type="PANTHER" id="PTHR11771">
    <property type="entry name" value="LIPOXYGENASE"/>
    <property type="match status" value="1"/>
</dbReference>
<dbReference type="SUPFAM" id="SSF48484">
    <property type="entry name" value="Lipoxigenase"/>
    <property type="match status" value="1"/>
</dbReference>
<evidence type="ECO:0000256" key="4">
    <source>
        <dbReference type="SAM" id="MobiDB-lite"/>
    </source>
</evidence>
<dbReference type="GO" id="GO:0034440">
    <property type="term" value="P:lipid oxidation"/>
    <property type="evidence" value="ECO:0007669"/>
    <property type="project" value="InterPro"/>
</dbReference>
<protein>
    <submittedName>
        <fullName evidence="6">Linoleate 13S-lipoxygenase 3-1, chloroplastic-like</fullName>
    </submittedName>
</protein>
<keyword evidence="1" id="KW-0479">Metal-binding</keyword>
<feature type="domain" description="Lipoxygenase" evidence="5">
    <location>
        <begin position="85"/>
        <end position="287"/>
    </location>
</feature>
<organism evidence="6">
    <name type="scientific">Tanacetum cinerariifolium</name>
    <name type="common">Dalmatian daisy</name>
    <name type="synonym">Chrysanthemum cinerariifolium</name>
    <dbReference type="NCBI Taxonomy" id="118510"/>
    <lineage>
        <taxon>Eukaryota</taxon>
        <taxon>Viridiplantae</taxon>
        <taxon>Streptophyta</taxon>
        <taxon>Embryophyta</taxon>
        <taxon>Tracheophyta</taxon>
        <taxon>Spermatophyta</taxon>
        <taxon>Magnoliopsida</taxon>
        <taxon>eudicotyledons</taxon>
        <taxon>Gunneridae</taxon>
        <taxon>Pentapetalae</taxon>
        <taxon>asterids</taxon>
        <taxon>campanulids</taxon>
        <taxon>Asterales</taxon>
        <taxon>Asteraceae</taxon>
        <taxon>Asteroideae</taxon>
        <taxon>Anthemideae</taxon>
        <taxon>Anthemidinae</taxon>
        <taxon>Tanacetum</taxon>
    </lineage>
</organism>
<evidence type="ECO:0000259" key="5">
    <source>
        <dbReference type="PROSITE" id="PS51393"/>
    </source>
</evidence>
<dbReference type="Gene3D" id="1.20.245.10">
    <property type="entry name" value="Lipoxygenase-1, Domain 5"/>
    <property type="match status" value="1"/>
</dbReference>
<evidence type="ECO:0000256" key="1">
    <source>
        <dbReference type="ARBA" id="ARBA00022723"/>
    </source>
</evidence>
<dbReference type="InterPro" id="IPR036226">
    <property type="entry name" value="LipOase_C_sf"/>
</dbReference>
<accession>A0A699HB71</accession>
<proteinExistence type="predicted"/>
<evidence type="ECO:0000313" key="6">
    <source>
        <dbReference type="EMBL" id="GEX81728.1"/>
    </source>
</evidence>
<gene>
    <name evidence="6" type="ORF">Tci_353703</name>
</gene>